<proteinExistence type="predicted"/>
<gene>
    <name evidence="2" type="ORF">CspeluHIS016_0301470</name>
</gene>
<dbReference type="EMBL" id="BTCM01000003">
    <property type="protein sequence ID" value="GMK56307.1"/>
    <property type="molecule type" value="Genomic_DNA"/>
</dbReference>
<sequence>MVMRFTSSSVTSGLRAAAATVRLSGAAKPGKLHRLRAALRHALHSAQPVLEATPHFPGSGRAASRVAHLSHNAPRHPLGPVGGAFRTGAYRPGSRAPRGAAIPANVGLGSARTFATAPAAGSIPGATGNVPVVLRAFSHIFDDEDKYKPLTRGRRYIPYNPRKERRTTPRARQLRRKAPSTSSSASIGEQLAAYFPFRPVEVDVVLPPRPEDLVTPGMSATLALPVAPSLDALLAPEPIPYADAEVGVSVLAGLCDGVEPLHDAYSAAGARLIPLLARMEALGLLHPGGWPKVSLQLVSDRGRPDILRVLFMDRCAGDVLALLGDMLEDGCFALTDTYVEASLSPAEEAAIAEHWDSVHPAPTVRSEAPSPPESSVALVMPTLDMSTPTLPYGSYAEEVEMLWESSPSESPGTTTPSVLDSWPTSPAFSRSLSFLDNLDLRSFASSTDSDGWSVSPSDEDMALDATVGVDKGIEVEISWVGPGLSLVDSW</sequence>
<dbReference type="Proteomes" id="UP001222932">
    <property type="component" value="Unassembled WGS sequence"/>
</dbReference>
<comment type="caution">
    <text evidence="2">The sequence shown here is derived from an EMBL/GenBank/DDBJ whole genome shotgun (WGS) entry which is preliminary data.</text>
</comment>
<accession>A0AAD3TTM1</accession>
<dbReference type="AlphaFoldDB" id="A0AAD3TTM1"/>
<keyword evidence="3" id="KW-1185">Reference proteome</keyword>
<evidence type="ECO:0000313" key="3">
    <source>
        <dbReference type="Proteomes" id="UP001222932"/>
    </source>
</evidence>
<organism evidence="2 3">
    <name type="scientific">Cutaneotrichosporon spelunceum</name>
    <dbReference type="NCBI Taxonomy" id="1672016"/>
    <lineage>
        <taxon>Eukaryota</taxon>
        <taxon>Fungi</taxon>
        <taxon>Dikarya</taxon>
        <taxon>Basidiomycota</taxon>
        <taxon>Agaricomycotina</taxon>
        <taxon>Tremellomycetes</taxon>
        <taxon>Trichosporonales</taxon>
        <taxon>Trichosporonaceae</taxon>
        <taxon>Cutaneotrichosporon</taxon>
    </lineage>
</organism>
<protein>
    <submittedName>
        <fullName evidence="2">Uncharacterized protein</fullName>
    </submittedName>
</protein>
<reference evidence="2" key="2">
    <citation type="submission" date="2023-06" db="EMBL/GenBank/DDBJ databases">
        <authorList>
            <person name="Kobayashi Y."/>
            <person name="Kayamori A."/>
            <person name="Aoki K."/>
            <person name="Shiwa Y."/>
            <person name="Fujita N."/>
            <person name="Sugita T."/>
            <person name="Iwasaki W."/>
            <person name="Tanaka N."/>
            <person name="Takashima M."/>
        </authorList>
    </citation>
    <scope>NUCLEOTIDE SEQUENCE</scope>
    <source>
        <strain evidence="2">HIS016</strain>
    </source>
</reference>
<reference evidence="2" key="1">
    <citation type="journal article" date="2023" name="BMC Genomics">
        <title>Chromosome-level genome assemblies of Cutaneotrichosporon spp. (Trichosporonales, Basidiomycota) reveal imbalanced evolution between nucleotide sequences and chromosome synteny.</title>
        <authorList>
            <person name="Kobayashi Y."/>
            <person name="Kayamori A."/>
            <person name="Aoki K."/>
            <person name="Shiwa Y."/>
            <person name="Matsutani M."/>
            <person name="Fujita N."/>
            <person name="Sugita T."/>
            <person name="Iwasaki W."/>
            <person name="Tanaka N."/>
            <person name="Takashima M."/>
        </authorList>
    </citation>
    <scope>NUCLEOTIDE SEQUENCE</scope>
    <source>
        <strain evidence="2">HIS016</strain>
    </source>
</reference>
<name>A0AAD3TTM1_9TREE</name>
<evidence type="ECO:0000313" key="2">
    <source>
        <dbReference type="EMBL" id="GMK56307.1"/>
    </source>
</evidence>
<feature type="compositionally biased region" description="Basic residues" evidence="1">
    <location>
        <begin position="163"/>
        <end position="178"/>
    </location>
</feature>
<feature type="region of interest" description="Disordered" evidence="1">
    <location>
        <begin position="160"/>
        <end position="185"/>
    </location>
</feature>
<evidence type="ECO:0000256" key="1">
    <source>
        <dbReference type="SAM" id="MobiDB-lite"/>
    </source>
</evidence>